<feature type="domain" description="HTH cro/C1-type" evidence="2">
    <location>
        <begin position="13"/>
        <end position="67"/>
    </location>
</feature>
<reference evidence="3 4" key="1">
    <citation type="submission" date="2016-10" db="EMBL/GenBank/DDBJ databases">
        <title>Rodentibacter gen. nov. and new species.</title>
        <authorList>
            <person name="Christensen H."/>
        </authorList>
    </citation>
    <scope>NUCLEOTIDE SEQUENCE [LARGE SCALE GENOMIC DNA]</scope>
    <source>
        <strain evidence="3 4">Ac151</strain>
    </source>
</reference>
<dbReference type="PROSITE" id="PS50943">
    <property type="entry name" value="HTH_CROC1"/>
    <property type="match status" value="1"/>
</dbReference>
<sequence>MIITSPKMLSHVIREFRYKDNISQTDIAKQTGIKQATVSAFENTPESTKMETLFKILAALELELVVQPRPTSINAKQSPQNNFVAEPTSTYNSDDDGEIW</sequence>
<protein>
    <submittedName>
        <fullName evidence="3">Transcriptional regulator</fullName>
    </submittedName>
</protein>
<accession>A0A1V3JRD5</accession>
<organism evidence="3 4">
    <name type="scientific">Rodentibacter myodis</name>
    <dbReference type="NCBI Taxonomy" id="1907939"/>
    <lineage>
        <taxon>Bacteria</taxon>
        <taxon>Pseudomonadati</taxon>
        <taxon>Pseudomonadota</taxon>
        <taxon>Gammaproteobacteria</taxon>
        <taxon>Pasteurellales</taxon>
        <taxon>Pasteurellaceae</taxon>
        <taxon>Rodentibacter</taxon>
    </lineage>
</organism>
<feature type="region of interest" description="Disordered" evidence="1">
    <location>
        <begin position="71"/>
        <end position="100"/>
    </location>
</feature>
<dbReference type="Gene3D" id="1.10.260.40">
    <property type="entry name" value="lambda repressor-like DNA-binding domains"/>
    <property type="match status" value="1"/>
</dbReference>
<evidence type="ECO:0000313" key="4">
    <source>
        <dbReference type="Proteomes" id="UP000188602"/>
    </source>
</evidence>
<keyword evidence="4" id="KW-1185">Reference proteome</keyword>
<proteinExistence type="predicted"/>
<gene>
    <name evidence="3" type="ORF">BKL49_03995</name>
</gene>
<feature type="compositionally biased region" description="Polar residues" evidence="1">
    <location>
        <begin position="71"/>
        <end position="92"/>
    </location>
</feature>
<dbReference type="InterPro" id="IPR010982">
    <property type="entry name" value="Lambda_DNA-bd_dom_sf"/>
</dbReference>
<evidence type="ECO:0000256" key="1">
    <source>
        <dbReference type="SAM" id="MobiDB-lite"/>
    </source>
</evidence>
<dbReference type="STRING" id="1907939.BKL49_03995"/>
<dbReference type="CDD" id="cd00093">
    <property type="entry name" value="HTH_XRE"/>
    <property type="match status" value="1"/>
</dbReference>
<dbReference type="InterPro" id="IPR001387">
    <property type="entry name" value="Cro/C1-type_HTH"/>
</dbReference>
<dbReference type="RefSeq" id="WP_077423340.1">
    <property type="nucleotide sequence ID" value="NZ_MLHQ01000010.1"/>
</dbReference>
<dbReference type="Proteomes" id="UP000188602">
    <property type="component" value="Unassembled WGS sequence"/>
</dbReference>
<dbReference type="AlphaFoldDB" id="A0A1V3JRD5"/>
<name>A0A1V3JRD5_9PAST</name>
<evidence type="ECO:0000259" key="2">
    <source>
        <dbReference type="PROSITE" id="PS50943"/>
    </source>
</evidence>
<comment type="caution">
    <text evidence="3">The sequence shown here is derived from an EMBL/GenBank/DDBJ whole genome shotgun (WGS) entry which is preliminary data.</text>
</comment>
<dbReference type="SUPFAM" id="SSF47413">
    <property type="entry name" value="lambda repressor-like DNA-binding domains"/>
    <property type="match status" value="1"/>
</dbReference>
<dbReference type="SMART" id="SM00530">
    <property type="entry name" value="HTH_XRE"/>
    <property type="match status" value="1"/>
</dbReference>
<dbReference type="OrthoDB" id="5891007at2"/>
<evidence type="ECO:0000313" key="3">
    <source>
        <dbReference type="EMBL" id="OOF59249.1"/>
    </source>
</evidence>
<dbReference type="EMBL" id="MLHQ01000010">
    <property type="protein sequence ID" value="OOF59249.1"/>
    <property type="molecule type" value="Genomic_DNA"/>
</dbReference>
<dbReference type="Pfam" id="PF01381">
    <property type="entry name" value="HTH_3"/>
    <property type="match status" value="1"/>
</dbReference>
<dbReference type="GO" id="GO:0003677">
    <property type="term" value="F:DNA binding"/>
    <property type="evidence" value="ECO:0007669"/>
    <property type="project" value="InterPro"/>
</dbReference>